<keyword evidence="7" id="KW-1185">Reference proteome</keyword>
<dbReference type="PANTHER" id="PTHR35005">
    <property type="entry name" value="3-DEHYDRO-SCYLLO-INOSOSE HYDROLASE"/>
    <property type="match status" value="1"/>
</dbReference>
<gene>
    <name evidence="6" type="ORF">DY251_07315</name>
</gene>
<dbReference type="PANTHER" id="PTHR35005:SF1">
    <property type="entry name" value="2-AMINO-5-FORMYLAMINO-6-RIBOSYLAMINOPYRIMIDIN-4(3H)-ONE 5'-MONOPHOSPHATE DEFORMYLASE"/>
    <property type="match status" value="1"/>
</dbReference>
<keyword evidence="2" id="KW-0479">Metal-binding</keyword>
<dbReference type="Pfam" id="PF02633">
    <property type="entry name" value="Creatininase"/>
    <property type="match status" value="1"/>
</dbReference>
<dbReference type="Gene3D" id="3.40.50.10310">
    <property type="entry name" value="Creatininase"/>
    <property type="match status" value="1"/>
</dbReference>
<sequence>MRQSVASNRQFWWGDFKAADFAAIDPDATIAVLALAATEQHGPHLPLSTDAEIMRGMLAEVARQVPDSLDLRVLPIQDVGKSNEHVNVPGTLSLDPVIALEAWTQIGDSIARTGIRKLVVVTSHGGNEEVMALLTREMRVRHRMLAVKSSWRRFGYPAGMFTEEEQRYGVHGGDIETSLMLHFRPELVDMSRAEHFCSNVEAAEKKFDLLRQTGPFGFAWMATDLNPAGVVGNAAAATAEKGRQAAEHQAHGFVRLLADIRKAKLEELLPRYPA</sequence>
<dbReference type="SUPFAM" id="SSF102215">
    <property type="entry name" value="Creatininase"/>
    <property type="match status" value="1"/>
</dbReference>
<dbReference type="Proteomes" id="UP000262379">
    <property type="component" value="Unassembled WGS sequence"/>
</dbReference>
<dbReference type="InterPro" id="IPR024087">
    <property type="entry name" value="Creatininase-like_sf"/>
</dbReference>
<accession>A0A371XGF9</accession>
<organism evidence="6 7">
    <name type="scientific">Mesorhizobium denitrificans</name>
    <dbReference type="NCBI Taxonomy" id="2294114"/>
    <lineage>
        <taxon>Bacteria</taxon>
        <taxon>Pseudomonadati</taxon>
        <taxon>Pseudomonadota</taxon>
        <taxon>Alphaproteobacteria</taxon>
        <taxon>Hyphomicrobiales</taxon>
        <taxon>Phyllobacteriaceae</taxon>
        <taxon>Mesorhizobium</taxon>
    </lineage>
</organism>
<evidence type="ECO:0000313" key="6">
    <source>
        <dbReference type="EMBL" id="RFC68311.1"/>
    </source>
</evidence>
<evidence type="ECO:0000256" key="1">
    <source>
        <dbReference type="ARBA" id="ARBA00001947"/>
    </source>
</evidence>
<evidence type="ECO:0000256" key="2">
    <source>
        <dbReference type="ARBA" id="ARBA00022723"/>
    </source>
</evidence>
<comment type="cofactor">
    <cofactor evidence="1">
        <name>Zn(2+)</name>
        <dbReference type="ChEBI" id="CHEBI:29105"/>
    </cofactor>
</comment>
<comment type="caution">
    <text evidence="6">The sequence shown here is derived from an EMBL/GenBank/DDBJ whole genome shotgun (WGS) entry which is preliminary data.</text>
</comment>
<comment type="similarity">
    <text evidence="5">Belongs to the creatininase superfamily.</text>
</comment>
<evidence type="ECO:0000313" key="7">
    <source>
        <dbReference type="Proteomes" id="UP000262379"/>
    </source>
</evidence>
<dbReference type="InterPro" id="IPR003785">
    <property type="entry name" value="Creatininase/forma_Hydrolase"/>
</dbReference>
<proteinExistence type="inferred from homology"/>
<dbReference type="GO" id="GO:0016811">
    <property type="term" value="F:hydrolase activity, acting on carbon-nitrogen (but not peptide) bonds, in linear amides"/>
    <property type="evidence" value="ECO:0007669"/>
    <property type="project" value="TreeGrafter"/>
</dbReference>
<dbReference type="RefSeq" id="WP_116623452.1">
    <property type="nucleotide sequence ID" value="NZ_QURN01000005.1"/>
</dbReference>
<evidence type="ECO:0000256" key="5">
    <source>
        <dbReference type="ARBA" id="ARBA00024029"/>
    </source>
</evidence>
<dbReference type="AlphaFoldDB" id="A0A371XGF9"/>
<dbReference type="EMBL" id="QURN01000005">
    <property type="protein sequence ID" value="RFC68311.1"/>
    <property type="molecule type" value="Genomic_DNA"/>
</dbReference>
<reference evidence="7" key="1">
    <citation type="submission" date="2018-08" db="EMBL/GenBank/DDBJ databases">
        <authorList>
            <person name="Im W.T."/>
        </authorList>
    </citation>
    <scope>NUCLEOTIDE SEQUENCE [LARGE SCALE GENOMIC DNA]</scope>
    <source>
        <strain evidence="7">LA-28</strain>
    </source>
</reference>
<dbReference type="GO" id="GO:0046872">
    <property type="term" value="F:metal ion binding"/>
    <property type="evidence" value="ECO:0007669"/>
    <property type="project" value="UniProtKB-KW"/>
</dbReference>
<protein>
    <submittedName>
        <fullName evidence="6">Creatininase family protein</fullName>
    </submittedName>
</protein>
<dbReference type="GO" id="GO:0009231">
    <property type="term" value="P:riboflavin biosynthetic process"/>
    <property type="evidence" value="ECO:0007669"/>
    <property type="project" value="TreeGrafter"/>
</dbReference>
<evidence type="ECO:0000256" key="4">
    <source>
        <dbReference type="ARBA" id="ARBA00022833"/>
    </source>
</evidence>
<name>A0A371XGF9_9HYPH</name>
<keyword evidence="4" id="KW-0862">Zinc</keyword>
<keyword evidence="3" id="KW-0378">Hydrolase</keyword>
<evidence type="ECO:0000256" key="3">
    <source>
        <dbReference type="ARBA" id="ARBA00022801"/>
    </source>
</evidence>